<keyword evidence="2" id="KW-0812">Transmembrane</keyword>
<protein>
    <submittedName>
        <fullName evidence="4">Multidrug transporter</fullName>
    </submittedName>
</protein>
<accession>A0A2X3CTL5</accession>
<organism evidence="4 5">
    <name type="scientific">Klebsiella pneumoniae</name>
    <dbReference type="NCBI Taxonomy" id="573"/>
    <lineage>
        <taxon>Bacteria</taxon>
        <taxon>Pseudomonadati</taxon>
        <taxon>Pseudomonadota</taxon>
        <taxon>Gammaproteobacteria</taxon>
        <taxon>Enterobacterales</taxon>
        <taxon>Enterobacteriaceae</taxon>
        <taxon>Klebsiella/Raoultella group</taxon>
        <taxon>Klebsiella</taxon>
        <taxon>Klebsiella pneumoniae complex</taxon>
    </lineage>
</organism>
<dbReference type="PANTHER" id="PTHR30386">
    <property type="entry name" value="MEMBRANE FUSION SUBUNIT OF EMRAB-TOLC MULTIDRUG EFFLUX PUMP"/>
    <property type="match status" value="1"/>
</dbReference>
<feature type="transmembrane region" description="Helical" evidence="2">
    <location>
        <begin position="21"/>
        <end position="42"/>
    </location>
</feature>
<dbReference type="Proteomes" id="UP000251088">
    <property type="component" value="Unassembled WGS sequence"/>
</dbReference>
<evidence type="ECO:0000256" key="1">
    <source>
        <dbReference type="ARBA" id="ARBA00004196"/>
    </source>
</evidence>
<dbReference type="InterPro" id="IPR058633">
    <property type="entry name" value="EmrA/FarA_HH"/>
</dbReference>
<dbReference type="Gene3D" id="2.40.50.100">
    <property type="match status" value="1"/>
</dbReference>
<dbReference type="EMBL" id="UAWN01000012">
    <property type="protein sequence ID" value="SQC15096.1"/>
    <property type="molecule type" value="Genomic_DNA"/>
</dbReference>
<dbReference type="Gene3D" id="1.10.287.470">
    <property type="entry name" value="Helix hairpin bin"/>
    <property type="match status" value="1"/>
</dbReference>
<comment type="subcellular location">
    <subcellularLocation>
        <location evidence="1">Cell envelope</location>
    </subcellularLocation>
</comment>
<feature type="domain" description="Multidrug export protein EmrA/FarA alpha-helical hairpin" evidence="3">
    <location>
        <begin position="93"/>
        <end position="151"/>
    </location>
</feature>
<reference evidence="4 5" key="1">
    <citation type="submission" date="2018-06" db="EMBL/GenBank/DDBJ databases">
        <authorList>
            <consortium name="Pathogen Informatics"/>
            <person name="Doyle S."/>
        </authorList>
    </citation>
    <scope>NUCLEOTIDE SEQUENCE [LARGE SCALE GENOMIC DNA]</scope>
    <source>
        <strain evidence="4 5">NCTC9128</strain>
    </source>
</reference>
<keyword evidence="2" id="KW-1133">Transmembrane helix</keyword>
<dbReference type="PANTHER" id="PTHR30386:SF19">
    <property type="entry name" value="MULTIDRUG EXPORT PROTEIN EMRA-RELATED"/>
    <property type="match status" value="1"/>
</dbReference>
<dbReference type="InterPro" id="IPR050739">
    <property type="entry name" value="MFP"/>
</dbReference>
<dbReference type="Pfam" id="PF25885">
    <property type="entry name" value="HH_EMRA"/>
    <property type="match status" value="1"/>
</dbReference>
<evidence type="ECO:0000259" key="3">
    <source>
        <dbReference type="Pfam" id="PF25885"/>
    </source>
</evidence>
<dbReference type="SUPFAM" id="SSF111369">
    <property type="entry name" value="HlyD-like secretion proteins"/>
    <property type="match status" value="1"/>
</dbReference>
<dbReference type="AlphaFoldDB" id="A0A2X3CTL5"/>
<evidence type="ECO:0000313" key="4">
    <source>
        <dbReference type="EMBL" id="SQC15096.1"/>
    </source>
</evidence>
<proteinExistence type="predicted"/>
<evidence type="ECO:0000313" key="5">
    <source>
        <dbReference type="Proteomes" id="UP000251088"/>
    </source>
</evidence>
<keyword evidence="2" id="KW-0472">Membrane</keyword>
<dbReference type="GO" id="GO:0030313">
    <property type="term" value="C:cell envelope"/>
    <property type="evidence" value="ECO:0007669"/>
    <property type="project" value="UniProtKB-SubCell"/>
</dbReference>
<evidence type="ECO:0000256" key="2">
    <source>
        <dbReference type="SAM" id="Phobius"/>
    </source>
</evidence>
<name>A0A2X3CTL5_KLEPN</name>
<sequence length="184" mass="20988">MNNLNTDENIAGKQIQKRKKLLLIFAAVIVIVAGSSTAWWYFDLRDVQSTDDAYVKGNQIAISSLVAGSVISVNYTDTDLVRQGDVLVTLDDTDARINFNKAANNLANTVRKIKQMYIADDQYNANVQEAKIAYQQALADYQRRSRLQAQRRYQGRICNMQRMPWTAAKQRWMSLSRLIAETVY</sequence>
<gene>
    <name evidence="4" type="ORF">NCTC9128_03201</name>
</gene>